<evidence type="ECO:0000256" key="3">
    <source>
        <dbReference type="SAM" id="MobiDB-lite"/>
    </source>
</evidence>
<evidence type="ECO:0000313" key="5">
    <source>
        <dbReference type="EMBL" id="EGC04703.1"/>
    </source>
</evidence>
<name>E9S7N9_RUMAL</name>
<proteinExistence type="inferred from homology"/>
<evidence type="ECO:0000256" key="2">
    <source>
        <dbReference type="SAM" id="Coils"/>
    </source>
</evidence>
<organism evidence="5 6">
    <name type="scientific">Ruminococcus albus 8</name>
    <dbReference type="NCBI Taxonomy" id="246199"/>
    <lineage>
        <taxon>Bacteria</taxon>
        <taxon>Bacillati</taxon>
        <taxon>Bacillota</taxon>
        <taxon>Clostridia</taxon>
        <taxon>Eubacteriales</taxon>
        <taxon>Oscillospiraceae</taxon>
        <taxon>Ruminococcus</taxon>
    </lineage>
</organism>
<dbReference type="GO" id="GO:0006310">
    <property type="term" value="P:DNA recombination"/>
    <property type="evidence" value="ECO:0007669"/>
    <property type="project" value="InterPro"/>
</dbReference>
<reference evidence="5 6" key="1">
    <citation type="submission" date="2011-02" db="EMBL/GenBank/DDBJ databases">
        <authorList>
            <person name="Nelson K.E."/>
            <person name="Sutton G."/>
            <person name="Torralba M."/>
            <person name="Durkin S."/>
            <person name="Harkins D."/>
            <person name="Montgomery R."/>
            <person name="Ziemer C."/>
            <person name="Klaassens E."/>
            <person name="Ocuiv P."/>
            <person name="Morrison M."/>
        </authorList>
    </citation>
    <scope>NUCLEOTIDE SEQUENCE [LARGE SCALE GENOMIC DNA]</scope>
    <source>
        <strain evidence="5 6">8</strain>
    </source>
</reference>
<feature type="domain" description="N-acetyltransferase" evidence="4">
    <location>
        <begin position="9"/>
        <end position="84"/>
    </location>
</feature>
<dbReference type="SUPFAM" id="SSF55729">
    <property type="entry name" value="Acyl-CoA N-acyltransferases (Nat)"/>
    <property type="match status" value="1"/>
</dbReference>
<evidence type="ECO:0000313" key="6">
    <source>
        <dbReference type="Proteomes" id="UP000004259"/>
    </source>
</evidence>
<dbReference type="PANTHER" id="PTHR43792:SF1">
    <property type="entry name" value="N-ACETYLTRANSFERASE DOMAIN-CONTAINING PROTEIN"/>
    <property type="match status" value="1"/>
</dbReference>
<keyword evidence="2" id="KW-0175">Coiled coil</keyword>
<feature type="region of interest" description="Disordered" evidence="3">
    <location>
        <begin position="452"/>
        <end position="473"/>
    </location>
</feature>
<comment type="similarity">
    <text evidence="1">Belongs to the plasmid mobilization pre family.</text>
</comment>
<evidence type="ECO:0000256" key="1">
    <source>
        <dbReference type="ARBA" id="ARBA00010657"/>
    </source>
</evidence>
<dbReference type="InterPro" id="IPR051531">
    <property type="entry name" value="N-acetyltransferase"/>
</dbReference>
<gene>
    <name evidence="5" type="ORF">CUS_4384</name>
</gene>
<sequence>MKLTLETKRLILRPFTIEDAQEMFFGWASDPEVTKYLTWNTHKNIEETKGILSLWVDQYEKPERLNFAIELKKEDKLIGGIDVVGYLGETYHQLFDEAVERYNARQKRNDRKINDYFEHLFNRPPSKSVIEGANKQKSFYEHLVYIGTKNDSAVGTPDAEKTAECLREYMEGFQARNPNLYVFNAVMHLDEATPHLHIDYIPLGHYSRGLEVRNAKNKALDEMGFGNDAHSNNRWRLREWEVLRDICNAHGIEISEPKKSRGYSYTVEEYGEHEDEIRRLNEEKAQVETELTDKQSECEKLDRQLEQKADQVKAILNYIPDYEKEFQIEDECEQLCEELTSLLNGKLSIMKHSDEIISKAQRLSKIMKKLSNSTHKSGDTVYALRERLDRSLKDTEDVRQRLKQTSGECSELRRDNSALQAQVDELTEFVSLLKRCEPLKYSEVRQMQENIHAQREQEVQQSAARKKKSWGLE</sequence>
<dbReference type="InterPro" id="IPR001668">
    <property type="entry name" value="Mob_Pre"/>
</dbReference>
<dbReference type="STRING" id="246199.CUS_4384"/>
<dbReference type="RefSeq" id="WP_002846938.1">
    <property type="nucleotide sequence ID" value="NZ_ADKM02000016.1"/>
</dbReference>
<feature type="coiled-coil region" evidence="2">
    <location>
        <begin position="385"/>
        <end position="429"/>
    </location>
</feature>
<dbReference type="Proteomes" id="UP000004259">
    <property type="component" value="Unassembled WGS sequence"/>
</dbReference>
<dbReference type="eggNOG" id="COG1670">
    <property type="taxonomic scope" value="Bacteria"/>
</dbReference>
<keyword evidence="6" id="KW-1185">Reference proteome</keyword>
<protein>
    <submittedName>
        <fullName evidence="5">Plasmid recombination enzyme</fullName>
    </submittedName>
</protein>
<dbReference type="EMBL" id="ADKM02000016">
    <property type="protein sequence ID" value="EGC04703.1"/>
    <property type="molecule type" value="Genomic_DNA"/>
</dbReference>
<comment type="caution">
    <text evidence="5">The sequence shown here is derived from an EMBL/GenBank/DDBJ whole genome shotgun (WGS) entry which is preliminary data.</text>
</comment>
<dbReference type="GO" id="GO:0003677">
    <property type="term" value="F:DNA binding"/>
    <property type="evidence" value="ECO:0007669"/>
    <property type="project" value="InterPro"/>
</dbReference>
<feature type="compositionally biased region" description="Basic residues" evidence="3">
    <location>
        <begin position="464"/>
        <end position="473"/>
    </location>
</feature>
<dbReference type="InterPro" id="IPR000182">
    <property type="entry name" value="GNAT_dom"/>
</dbReference>
<dbReference type="Pfam" id="PF13302">
    <property type="entry name" value="Acetyltransf_3"/>
    <property type="match status" value="1"/>
</dbReference>
<dbReference type="PANTHER" id="PTHR43792">
    <property type="entry name" value="GNAT FAMILY, PUTATIVE (AFU_ORTHOLOGUE AFUA_3G00765)-RELATED-RELATED"/>
    <property type="match status" value="1"/>
</dbReference>
<dbReference type="InterPro" id="IPR016181">
    <property type="entry name" value="Acyl_CoA_acyltransferase"/>
</dbReference>
<feature type="coiled-coil region" evidence="2">
    <location>
        <begin position="270"/>
        <end position="311"/>
    </location>
</feature>
<evidence type="ECO:0000259" key="4">
    <source>
        <dbReference type="Pfam" id="PF13302"/>
    </source>
</evidence>
<dbReference type="Pfam" id="PF01076">
    <property type="entry name" value="Mob_Pre"/>
    <property type="match status" value="1"/>
</dbReference>
<dbReference type="GO" id="GO:0016747">
    <property type="term" value="F:acyltransferase activity, transferring groups other than amino-acyl groups"/>
    <property type="evidence" value="ECO:0007669"/>
    <property type="project" value="InterPro"/>
</dbReference>
<dbReference type="Gene3D" id="3.30.930.30">
    <property type="match status" value="1"/>
</dbReference>
<dbReference type="AlphaFoldDB" id="E9S7N9"/>
<accession>E9S7N9</accession>